<feature type="compositionally biased region" description="Polar residues" evidence="2">
    <location>
        <begin position="185"/>
        <end position="201"/>
    </location>
</feature>
<feature type="region of interest" description="Disordered" evidence="2">
    <location>
        <begin position="1"/>
        <end position="67"/>
    </location>
</feature>
<feature type="region of interest" description="Disordered" evidence="2">
    <location>
        <begin position="79"/>
        <end position="116"/>
    </location>
</feature>
<feature type="compositionally biased region" description="Polar residues" evidence="2">
    <location>
        <begin position="18"/>
        <end position="27"/>
    </location>
</feature>
<dbReference type="InterPro" id="IPR009449">
    <property type="entry name" value="Sec2_N"/>
</dbReference>
<sequence>MTAEGMGMAEPAEAATPVASSSSTLRTSPAKYGSLANSTGPSLPTTVAEREKRHSRRPSRAERYESVIATARETLRRATGGYDDADLQVGPASDPLLAERRRRSKRLSSASFEPLPERDWRETVRSLLSVVDGMSQQLASHDELATELKIAQSNLSLASAHSEFLEETLRRRESRNSASHLMARQHSTGESLPSLNSQSRRGSTDVASPESGGAGGLFGLGLSTEADAGGAKSFFRLPSKRKSPNPAAPAPSAQQSMESGGMQFARRLRSVGSSPALNKGFFSSEPAPPLPLPPRESTSTVSSTDFPSSPVPADEVGITTPLAAEVFALRAQVSSLETECTALRSTNASLKRNSETLVAKCAELEKTKDDLLSELENLSVELFSEANALVAEERRARAKAEEEVERLNARIASITGDIDSIRINGSEGPPAPSKREAEVGPTPITPLQPIVNANQPFSSSPITAQTTTTEAPGDRPQSVASIASSAARSWFSFGRSSSQVTGADGPPPLPTTSPVATTSTFAEASTSTLASRQTPWARSPVADAFALNNVSPGLSGSRSPPDDHAQFTAETSRPPPSPKGKEKARTLDLGIEIPTHDSVGHLQSAFSATPGSGGTVGRHSLRSDVDHSRAGTARSPITLHSARFPLLSPDSTSSSESTSSHGHGSTRAEPSAPPQESVEGLAVPARRPRRPESQAAPRPYAVLLERTPPGLNSGFNPSDLLVGGPSASEMTAGAKSPRSPNDLRWAKISGSLQPGLNGLPTPASSAASIPARVEEGVRRKASEGPPRNPAMAGHARSEAPALGGETSRLSQQPSIPEKRLERSNAVFLGQRPDLRPVDTTASTLAPPSEEARRRRPHSAGTGASRPGFPPSANGFAAYSTAQAALASGPASANPAGPSRSSRSPIVSNGGSFGSLDQRTRGMTPSTSLSSLASNSSLSSTGGPTSSSGHSTVSGGGGRHGLGSPDDTKAAQDLENLMQNILEMSEGMFGHGGLEDSGGATQALPVATVAGTTSEERRRESS</sequence>
<accession>A0A2S5B8H8</accession>
<feature type="compositionally biased region" description="Low complexity" evidence="2">
    <location>
        <begin position="876"/>
        <end position="904"/>
    </location>
</feature>
<dbReference type="OrthoDB" id="5560525at2759"/>
<feature type="region of interest" description="Disordered" evidence="2">
    <location>
        <begin position="235"/>
        <end position="261"/>
    </location>
</feature>
<feature type="region of interest" description="Disordered" evidence="2">
    <location>
        <begin position="496"/>
        <end position="535"/>
    </location>
</feature>
<feature type="coiled-coil region" evidence="1">
    <location>
        <begin position="333"/>
        <end position="417"/>
    </location>
</feature>
<evidence type="ECO:0000259" key="3">
    <source>
        <dbReference type="Pfam" id="PF06428"/>
    </source>
</evidence>
<dbReference type="AlphaFoldDB" id="A0A2S5B8H8"/>
<dbReference type="STRING" id="741276.A0A2S5B8H8"/>
<feature type="region of interest" description="Disordered" evidence="2">
    <location>
        <begin position="602"/>
        <end position="1021"/>
    </location>
</feature>
<evidence type="ECO:0000256" key="1">
    <source>
        <dbReference type="SAM" id="Coils"/>
    </source>
</evidence>
<keyword evidence="1" id="KW-0175">Coiled coil</keyword>
<protein>
    <recommendedName>
        <fullName evidence="3">GDP/GTP exchange factor Sec2 N-terminal domain-containing protein</fullName>
    </recommendedName>
</protein>
<dbReference type="Proteomes" id="UP000237144">
    <property type="component" value="Unassembled WGS sequence"/>
</dbReference>
<dbReference type="Pfam" id="PF06428">
    <property type="entry name" value="Sec2p"/>
    <property type="match status" value="1"/>
</dbReference>
<feature type="region of interest" description="Disordered" evidence="2">
    <location>
        <begin position="168"/>
        <end position="219"/>
    </location>
</feature>
<feature type="compositionally biased region" description="Polar residues" evidence="2">
    <location>
        <begin position="296"/>
        <end position="307"/>
    </location>
</feature>
<organism evidence="4 5">
    <name type="scientific">Rhodotorula taiwanensis</name>
    <dbReference type="NCBI Taxonomy" id="741276"/>
    <lineage>
        <taxon>Eukaryota</taxon>
        <taxon>Fungi</taxon>
        <taxon>Dikarya</taxon>
        <taxon>Basidiomycota</taxon>
        <taxon>Pucciniomycotina</taxon>
        <taxon>Microbotryomycetes</taxon>
        <taxon>Sporidiobolales</taxon>
        <taxon>Sporidiobolaceae</taxon>
        <taxon>Rhodotorula</taxon>
    </lineage>
</organism>
<reference evidence="4 5" key="1">
    <citation type="journal article" date="2018" name="Front. Microbiol.">
        <title>Prospects for Fungal Bioremediation of Acidic Radioactive Waste Sites: Characterization and Genome Sequence of Rhodotorula taiwanensis MD1149.</title>
        <authorList>
            <person name="Tkavc R."/>
            <person name="Matrosova V.Y."/>
            <person name="Grichenko O.E."/>
            <person name="Gostincar C."/>
            <person name="Volpe R.P."/>
            <person name="Klimenkova P."/>
            <person name="Gaidamakova E.K."/>
            <person name="Zhou C.E."/>
            <person name="Stewart B.J."/>
            <person name="Lyman M.G."/>
            <person name="Malfatti S.A."/>
            <person name="Rubinfeld B."/>
            <person name="Courtot M."/>
            <person name="Singh J."/>
            <person name="Dalgard C.L."/>
            <person name="Hamilton T."/>
            <person name="Frey K.G."/>
            <person name="Gunde-Cimerman N."/>
            <person name="Dugan L."/>
            <person name="Daly M.J."/>
        </authorList>
    </citation>
    <scope>NUCLEOTIDE SEQUENCE [LARGE SCALE GENOMIC DNA]</scope>
    <source>
        <strain evidence="4 5">MD1149</strain>
    </source>
</reference>
<feature type="compositionally biased region" description="Basic and acidic residues" evidence="2">
    <location>
        <begin position="772"/>
        <end position="782"/>
    </location>
</feature>
<feature type="compositionally biased region" description="Low complexity" evidence="2">
    <location>
        <begin position="516"/>
        <end position="531"/>
    </location>
</feature>
<evidence type="ECO:0000313" key="5">
    <source>
        <dbReference type="Proteomes" id="UP000237144"/>
    </source>
</evidence>
<feature type="compositionally biased region" description="Low complexity" evidence="2">
    <location>
        <begin position="925"/>
        <end position="952"/>
    </location>
</feature>
<feature type="region of interest" description="Disordered" evidence="2">
    <location>
        <begin position="552"/>
        <end position="584"/>
    </location>
</feature>
<evidence type="ECO:0000313" key="4">
    <source>
        <dbReference type="EMBL" id="POY73067.1"/>
    </source>
</evidence>
<gene>
    <name evidence="4" type="ORF">BMF94_3905</name>
</gene>
<dbReference type="SUPFAM" id="SSF144284">
    <property type="entry name" value="Sec2 N-terminal region"/>
    <property type="match status" value="1"/>
</dbReference>
<dbReference type="EMBL" id="PJQD01000042">
    <property type="protein sequence ID" value="POY73067.1"/>
    <property type="molecule type" value="Genomic_DNA"/>
</dbReference>
<feature type="compositionally biased region" description="Polar residues" evidence="2">
    <location>
        <begin position="905"/>
        <end position="924"/>
    </location>
</feature>
<name>A0A2S5B8H8_9BASI</name>
<feature type="region of interest" description="Disordered" evidence="2">
    <location>
        <begin position="276"/>
        <end position="314"/>
    </location>
</feature>
<proteinExistence type="predicted"/>
<feature type="compositionally biased region" description="Low complexity" evidence="2">
    <location>
        <begin position="1"/>
        <end position="17"/>
    </location>
</feature>
<feature type="compositionally biased region" description="Low complexity" evidence="2">
    <location>
        <begin position="651"/>
        <end position="665"/>
    </location>
</feature>
<feature type="region of interest" description="Disordered" evidence="2">
    <location>
        <begin position="420"/>
        <end position="482"/>
    </location>
</feature>
<dbReference type="Gene3D" id="6.10.140.910">
    <property type="match status" value="1"/>
</dbReference>
<feature type="compositionally biased region" description="Polar residues" evidence="2">
    <location>
        <begin position="35"/>
        <end position="45"/>
    </location>
</feature>
<keyword evidence="5" id="KW-1185">Reference proteome</keyword>
<comment type="caution">
    <text evidence="4">The sequence shown here is derived from an EMBL/GenBank/DDBJ whole genome shotgun (WGS) entry which is preliminary data.</text>
</comment>
<feature type="domain" description="GDP/GTP exchange factor Sec2 N-terminal" evidence="3">
    <location>
        <begin position="337"/>
        <end position="412"/>
    </location>
</feature>
<feature type="compositionally biased region" description="Polar residues" evidence="2">
    <location>
        <begin position="451"/>
        <end position="470"/>
    </location>
</feature>
<evidence type="ECO:0000256" key="2">
    <source>
        <dbReference type="SAM" id="MobiDB-lite"/>
    </source>
</evidence>